<keyword evidence="3" id="KW-1185">Reference proteome</keyword>
<evidence type="ECO:0000256" key="1">
    <source>
        <dbReference type="SAM" id="MobiDB-lite"/>
    </source>
</evidence>
<name>A0ABR0BQD4_PURLI</name>
<evidence type="ECO:0000313" key="2">
    <source>
        <dbReference type="EMBL" id="KAK4086231.1"/>
    </source>
</evidence>
<reference evidence="2 3" key="1">
    <citation type="journal article" date="2024" name="Microbiol. Resour. Announc.">
        <title>Genome annotations for the ascomycete fungi Trichoderma harzianum, Trichoderma aggressivum, and Purpureocillium lilacinum.</title>
        <authorList>
            <person name="Beijen E.P.W."/>
            <person name="Ohm R.A."/>
        </authorList>
    </citation>
    <scope>NUCLEOTIDE SEQUENCE [LARGE SCALE GENOMIC DNA]</scope>
    <source>
        <strain evidence="2 3">CBS 150709</strain>
    </source>
</reference>
<feature type="region of interest" description="Disordered" evidence="1">
    <location>
        <begin position="559"/>
        <end position="624"/>
    </location>
</feature>
<accession>A0ABR0BQD4</accession>
<comment type="caution">
    <text evidence="2">The sequence shown here is derived from an EMBL/GenBank/DDBJ whole genome shotgun (WGS) entry which is preliminary data.</text>
</comment>
<feature type="compositionally biased region" description="Low complexity" evidence="1">
    <location>
        <begin position="682"/>
        <end position="697"/>
    </location>
</feature>
<proteinExistence type="predicted"/>
<feature type="region of interest" description="Disordered" evidence="1">
    <location>
        <begin position="385"/>
        <end position="404"/>
    </location>
</feature>
<sequence length="765" mass="84798">MIPVENFYFCNVSKRRRTHPVRRARAEHNRAGAAPAAIGTGLGNLAVLSNDVVLFILECCDFKTLKTLMAIPSFARLIQRHEANICKGLLRARHLDEAVIKGGYVVDSLRCRCGNPCGPQWLLPVDALLAVHAIEERARVVEGVLDSDNYFMGMDSEWPRLDNAEQREKTREMLREGIRICDRLGDFEGGVIDHANAKFPKDRRLPLTNLELESGVAIPHYPATKHTSRVPTAGEIEKRNYARWRLRKLQSEFIQSCSLYDLCCLVLLLELASKYGVPTGPAGPYSSGTNESILRHGSWFLASWAQTKKHHCFGQHSYASEVSSAAHRDLSKCTVGRGLKWAGIRQDELTVVLGKELRDRLGYPLGEEGMETDVLARIDELIRGPQTDEPKTSMFDEKPVRHSEEQMYGSRTQFGSGKQIMVSFAPSRGGFMHRADATSVQGDMSEAALAGRPDAVWCWHGQRRHTVWSLSAGRGRGPPIARHAGRTRTMQHHVRHRRLKAAIRGSLVSNGSPSQVKTVHIVPASQHQQASIAMPNAATLDAVGSTFWTLWRHRWVSPPEGLPESPDHLGAPANKSPPTPPPTPHHRPPPPPSLYPPRGPQTPRTRESRLAHRNAWRRPSLPPPIGRRPLARWFTLRAASDVKPLTRASLILPRCSSYPSSRLAIAHHSICTATAAMTRRPSTSSNSDASSTLSGSTAYSYTKEPMAATVEEKEKRRGLRQKARDVVHDLGAPPTKRQDAKEGKHTSNFAEVAFIGDGLSNLPKV</sequence>
<protein>
    <submittedName>
        <fullName evidence="2">Uncharacterized protein</fullName>
    </submittedName>
</protein>
<organism evidence="2 3">
    <name type="scientific">Purpureocillium lilacinum</name>
    <name type="common">Paecilomyces lilacinus</name>
    <dbReference type="NCBI Taxonomy" id="33203"/>
    <lineage>
        <taxon>Eukaryota</taxon>
        <taxon>Fungi</taxon>
        <taxon>Dikarya</taxon>
        <taxon>Ascomycota</taxon>
        <taxon>Pezizomycotina</taxon>
        <taxon>Sordariomycetes</taxon>
        <taxon>Hypocreomycetidae</taxon>
        <taxon>Hypocreales</taxon>
        <taxon>Ophiocordycipitaceae</taxon>
        <taxon>Purpureocillium</taxon>
    </lineage>
</organism>
<feature type="compositionally biased region" description="Basic and acidic residues" evidence="1">
    <location>
        <begin position="736"/>
        <end position="745"/>
    </location>
</feature>
<feature type="compositionally biased region" description="Pro residues" evidence="1">
    <location>
        <begin position="575"/>
        <end position="600"/>
    </location>
</feature>
<dbReference type="Proteomes" id="UP001287286">
    <property type="component" value="Unassembled WGS sequence"/>
</dbReference>
<evidence type="ECO:0000313" key="3">
    <source>
        <dbReference type="Proteomes" id="UP001287286"/>
    </source>
</evidence>
<feature type="region of interest" description="Disordered" evidence="1">
    <location>
        <begin position="678"/>
        <end position="747"/>
    </location>
</feature>
<gene>
    <name evidence="2" type="ORF">Purlil1_9316</name>
</gene>
<dbReference type="EMBL" id="JAWRVI010000042">
    <property type="protein sequence ID" value="KAK4086231.1"/>
    <property type="molecule type" value="Genomic_DNA"/>
</dbReference>